<gene>
    <name evidence="1" type="ORF">APZ42_018998</name>
</gene>
<dbReference type="EMBL" id="LRGB01000868">
    <property type="protein sequence ID" value="KZS15766.1"/>
    <property type="molecule type" value="Genomic_DNA"/>
</dbReference>
<reference evidence="1 2" key="1">
    <citation type="submission" date="2016-03" db="EMBL/GenBank/DDBJ databases">
        <title>EvidentialGene: Evidence-directed Construction of Genes on Genomes.</title>
        <authorList>
            <person name="Gilbert D.G."/>
            <person name="Choi J.-H."/>
            <person name="Mockaitis K."/>
            <person name="Colbourne J."/>
            <person name="Pfrender M."/>
        </authorList>
    </citation>
    <scope>NUCLEOTIDE SEQUENCE [LARGE SCALE GENOMIC DNA]</scope>
    <source>
        <strain evidence="1 2">Xinb3</strain>
        <tissue evidence="1">Complete organism</tissue>
    </source>
</reference>
<proteinExistence type="predicted"/>
<organism evidence="1 2">
    <name type="scientific">Daphnia magna</name>
    <dbReference type="NCBI Taxonomy" id="35525"/>
    <lineage>
        <taxon>Eukaryota</taxon>
        <taxon>Metazoa</taxon>
        <taxon>Ecdysozoa</taxon>
        <taxon>Arthropoda</taxon>
        <taxon>Crustacea</taxon>
        <taxon>Branchiopoda</taxon>
        <taxon>Diplostraca</taxon>
        <taxon>Cladocera</taxon>
        <taxon>Anomopoda</taxon>
        <taxon>Daphniidae</taxon>
        <taxon>Daphnia</taxon>
    </lineage>
</organism>
<name>A0A162CQA7_9CRUS</name>
<dbReference type="Proteomes" id="UP000076858">
    <property type="component" value="Unassembled WGS sequence"/>
</dbReference>
<dbReference type="AlphaFoldDB" id="A0A162CQA7"/>
<sequence>MHQMKQSKAFSVVAFGAGAVAIRCWLGWKAYAKLSAKIVQVNGSNPAAVGEVNIVPPEDDERVTRVPEAAGVDDLDQGPKLHTIVGRCARSLCSGLNLRSLWCHC</sequence>
<evidence type="ECO:0000313" key="1">
    <source>
        <dbReference type="EMBL" id="KZS15766.1"/>
    </source>
</evidence>
<keyword evidence="2" id="KW-1185">Reference proteome</keyword>
<evidence type="ECO:0000313" key="2">
    <source>
        <dbReference type="Proteomes" id="UP000076858"/>
    </source>
</evidence>
<protein>
    <submittedName>
        <fullName evidence="1">Uncharacterized protein</fullName>
    </submittedName>
</protein>
<accession>A0A162CQA7</accession>
<comment type="caution">
    <text evidence="1">The sequence shown here is derived from an EMBL/GenBank/DDBJ whole genome shotgun (WGS) entry which is preliminary data.</text>
</comment>